<evidence type="ECO:0000256" key="1">
    <source>
        <dbReference type="SAM" id="MobiDB-lite"/>
    </source>
</evidence>
<evidence type="ECO:0000313" key="2">
    <source>
        <dbReference type="Proteomes" id="UP001108280"/>
    </source>
</evidence>
<reference evidence="2" key="2">
    <citation type="journal article" date="2020" name="Biotechnol. Bioeng.">
        <title>Chromosome-scale scaffolds for the Chinese hamster reference genome assembly to facilitate the study of the CHO epigenome.</title>
        <authorList>
            <person name="Hilliard W."/>
            <person name="MacDonald M."/>
            <person name="Lee K.H."/>
        </authorList>
    </citation>
    <scope>NUCLEOTIDE SEQUENCE [LARGE SCALE GENOMIC DNA]</scope>
    <source>
        <strain evidence="2">17A/GY</strain>
    </source>
</reference>
<evidence type="ECO:0000313" key="4">
    <source>
        <dbReference type="RefSeq" id="XP_035298267.1"/>
    </source>
</evidence>
<dbReference type="RefSeq" id="XP_035314762.1">
    <property type="nucleotide sequence ID" value="XM_035458871.1"/>
</dbReference>
<dbReference type="RefSeq" id="XP_035298267.1">
    <property type="nucleotide sequence ID" value="XM_035442376.1"/>
</dbReference>
<feature type="compositionally biased region" description="Basic residues" evidence="1">
    <location>
        <begin position="1"/>
        <end position="16"/>
    </location>
</feature>
<keyword evidence="2" id="KW-1185">Reference proteome</keyword>
<accession>A0A9J7GWF9</accession>
<dbReference type="GeneID" id="103161235"/>
<feature type="region of interest" description="Disordered" evidence="1">
    <location>
        <begin position="1"/>
        <end position="79"/>
    </location>
</feature>
<dbReference type="Proteomes" id="UP001108280">
    <property type="component" value="Chromosome 3"/>
</dbReference>
<name>A0A9J7GWF9_CRIGR</name>
<dbReference type="RefSeq" id="XP_035298268.1">
    <property type="nucleotide sequence ID" value="XM_035442377.1"/>
</dbReference>
<reference evidence="3 4" key="3">
    <citation type="submission" date="2025-04" db="UniProtKB">
        <authorList>
            <consortium name="RefSeq"/>
        </authorList>
    </citation>
    <scope>IDENTIFICATION</scope>
    <source>
        <strain evidence="3 4">17A/GY</strain>
        <tissue evidence="3 4">Liver</tissue>
    </source>
</reference>
<organism evidence="2 3">
    <name type="scientific">Cricetulus griseus</name>
    <name type="common">Chinese hamster</name>
    <name type="synonym">Cricetulus barabensis griseus</name>
    <dbReference type="NCBI Taxonomy" id="10029"/>
    <lineage>
        <taxon>Eukaryota</taxon>
        <taxon>Metazoa</taxon>
        <taxon>Chordata</taxon>
        <taxon>Craniata</taxon>
        <taxon>Vertebrata</taxon>
        <taxon>Euteleostomi</taxon>
        <taxon>Mammalia</taxon>
        <taxon>Eutheria</taxon>
        <taxon>Euarchontoglires</taxon>
        <taxon>Glires</taxon>
        <taxon>Rodentia</taxon>
        <taxon>Myomorpha</taxon>
        <taxon>Muroidea</taxon>
        <taxon>Cricetidae</taxon>
        <taxon>Cricetinae</taxon>
        <taxon>Cricetulus</taxon>
    </lineage>
</organism>
<evidence type="ECO:0000313" key="5">
    <source>
        <dbReference type="RefSeq" id="XP_035298268.1"/>
    </source>
</evidence>
<dbReference type="RefSeq" id="XP_035314761.1">
    <property type="nucleotide sequence ID" value="XM_035458870.1"/>
</dbReference>
<dbReference type="KEGG" id="cge:103161235"/>
<proteinExistence type="predicted"/>
<evidence type="ECO:0000313" key="3">
    <source>
        <dbReference type="RefSeq" id="XP_035298266.1"/>
    </source>
</evidence>
<feature type="region of interest" description="Disordered" evidence="1">
    <location>
        <begin position="95"/>
        <end position="145"/>
    </location>
</feature>
<dbReference type="AlphaFoldDB" id="A0A9J7GWF9"/>
<dbReference type="RefSeq" id="XP_035314760.1">
    <property type="nucleotide sequence ID" value="XM_035458869.1"/>
</dbReference>
<sequence>MGSRRRQATARIRHHVTASQSIPSSEAHGGAAQQRKAERQQPERALGTRVATTRPPAQVSAGNPPRPLSKHALLTAPQQEQPARLLACAAQHWSQCQARAPAASSRSREPWPASAPRALLSGEDNREKAGTRTASQTPRIHPGVP</sequence>
<protein>
    <submittedName>
        <fullName evidence="3 4">Neomycin resistance protein-like</fullName>
    </submittedName>
</protein>
<gene>
    <name evidence="3 4 5" type="primary">LOC103161235</name>
</gene>
<dbReference type="RefSeq" id="XP_035298266.1">
    <property type="nucleotide sequence ID" value="XM_035442375.1"/>
</dbReference>
<reference evidence="2" key="1">
    <citation type="journal article" date="2018" name="Biotechnol. Bioeng.">
        <title>A reference genome of the Chinese hamster based on a hybrid assembly strategy.</title>
        <authorList>
            <person name="Rupp O."/>
            <person name="MacDonald M.L."/>
            <person name="Li S."/>
            <person name="Dhiman H."/>
            <person name="Polson S."/>
            <person name="Griep S."/>
            <person name="Heffner K."/>
            <person name="Hernandez I."/>
            <person name="Brinkrolf K."/>
            <person name="Jadhav V."/>
            <person name="Samoudi M."/>
            <person name="Hao H."/>
            <person name="Kingham B."/>
            <person name="Goesmann A."/>
            <person name="Betenbaugh M.J."/>
            <person name="Lewis N.E."/>
            <person name="Borth N."/>
            <person name="Lee K.H."/>
        </authorList>
    </citation>
    <scope>NUCLEOTIDE SEQUENCE [LARGE SCALE GENOMIC DNA]</scope>
    <source>
        <strain evidence="2">17A/GY</strain>
    </source>
</reference>
<feature type="compositionally biased region" description="Low complexity" evidence="1">
    <location>
        <begin position="98"/>
        <end position="118"/>
    </location>
</feature>